<organism evidence="2 3">
    <name type="scientific">Paratrimastix pyriformis</name>
    <dbReference type="NCBI Taxonomy" id="342808"/>
    <lineage>
        <taxon>Eukaryota</taxon>
        <taxon>Metamonada</taxon>
        <taxon>Preaxostyla</taxon>
        <taxon>Paratrimastigidae</taxon>
        <taxon>Paratrimastix</taxon>
    </lineage>
</organism>
<proteinExistence type="predicted"/>
<sequence>MRTPTIDLSALRFAITEKDEAIANAEGQIEDLQSQINAILKKRTKQSESEERKLQETLSNQNDECRRARDDIRQQLAHISRNNESLLGKIDCKSREISELRKDLQAAQQRGALRRQTAIEERAAAAAQRAAAEEQATRCQDAVARVAELRRRVRQAEGDLDQVKGAGRRDAIAHERVC</sequence>
<reference evidence="2" key="1">
    <citation type="journal article" date="2022" name="bioRxiv">
        <title>Genomics of Preaxostyla Flagellates Illuminates Evolutionary Transitions and the Path Towards Mitochondrial Loss.</title>
        <authorList>
            <person name="Novak L.V.F."/>
            <person name="Treitli S.C."/>
            <person name="Pyrih J."/>
            <person name="Halakuc P."/>
            <person name="Pipaliya S.V."/>
            <person name="Vacek V."/>
            <person name="Brzon O."/>
            <person name="Soukal P."/>
            <person name="Eme L."/>
            <person name="Dacks J.B."/>
            <person name="Karnkowska A."/>
            <person name="Elias M."/>
            <person name="Hampl V."/>
        </authorList>
    </citation>
    <scope>NUCLEOTIDE SEQUENCE</scope>
    <source>
        <strain evidence="2">RCP-MX</strain>
    </source>
</reference>
<comment type="caution">
    <text evidence="2">The sequence shown here is derived from an EMBL/GenBank/DDBJ whole genome shotgun (WGS) entry which is preliminary data.</text>
</comment>
<feature type="region of interest" description="Disordered" evidence="1">
    <location>
        <begin position="46"/>
        <end position="66"/>
    </location>
</feature>
<evidence type="ECO:0000313" key="3">
    <source>
        <dbReference type="Proteomes" id="UP001141327"/>
    </source>
</evidence>
<dbReference type="Proteomes" id="UP001141327">
    <property type="component" value="Unassembled WGS sequence"/>
</dbReference>
<name>A0ABQ8U3U8_9EUKA</name>
<dbReference type="EMBL" id="JAPMOS010000498">
    <property type="protein sequence ID" value="KAJ4452463.1"/>
    <property type="molecule type" value="Genomic_DNA"/>
</dbReference>
<feature type="compositionally biased region" description="Basic and acidic residues" evidence="1">
    <location>
        <begin position="46"/>
        <end position="55"/>
    </location>
</feature>
<accession>A0ABQ8U3U8</accession>
<keyword evidence="3" id="KW-1185">Reference proteome</keyword>
<evidence type="ECO:0000313" key="2">
    <source>
        <dbReference type="EMBL" id="KAJ4452463.1"/>
    </source>
</evidence>
<evidence type="ECO:0000256" key="1">
    <source>
        <dbReference type="SAM" id="MobiDB-lite"/>
    </source>
</evidence>
<gene>
    <name evidence="2" type="ORF">PAPYR_13372</name>
</gene>
<protein>
    <submittedName>
        <fullName evidence="2">Uncharacterized protein</fullName>
    </submittedName>
</protein>